<dbReference type="UniPathway" id="UPA00242"/>
<feature type="active site" description="Proton donor" evidence="9">
    <location>
        <position position="179"/>
    </location>
</feature>
<keyword evidence="7 8" id="KW-0119">Carbohydrate metabolism</keyword>
<dbReference type="NCBIfam" id="NF008277">
    <property type="entry name" value="PRK11055.1"/>
    <property type="match status" value="1"/>
</dbReference>
<dbReference type="GO" id="GO:0030246">
    <property type="term" value="F:carbohydrate binding"/>
    <property type="evidence" value="ECO:0007669"/>
    <property type="project" value="InterPro"/>
</dbReference>
<dbReference type="CDD" id="cd09019">
    <property type="entry name" value="galactose_mutarotase_like"/>
    <property type="match status" value="1"/>
</dbReference>
<evidence type="ECO:0000313" key="13">
    <source>
        <dbReference type="Proteomes" id="UP000276349"/>
    </source>
</evidence>
<comment type="similarity">
    <text evidence="3 8">Belongs to the aldose epimerase family.</text>
</comment>
<comment type="pathway">
    <text evidence="2 8">Carbohydrate metabolism; hexose metabolism.</text>
</comment>
<dbReference type="AlphaFoldDB" id="A0A3S0J4Z0"/>
<dbReference type="Proteomes" id="UP000276349">
    <property type="component" value="Unassembled WGS sequence"/>
</dbReference>
<evidence type="ECO:0000256" key="6">
    <source>
        <dbReference type="ARBA" id="ARBA00023235"/>
    </source>
</evidence>
<feature type="binding site" evidence="10">
    <location>
        <position position="252"/>
    </location>
    <ligand>
        <name>beta-D-galactose</name>
        <dbReference type="ChEBI" id="CHEBI:27667"/>
    </ligand>
</feature>
<dbReference type="GO" id="GO:0004034">
    <property type="term" value="F:aldose 1-epimerase activity"/>
    <property type="evidence" value="ECO:0007669"/>
    <property type="project" value="UniProtKB-EC"/>
</dbReference>
<dbReference type="InterPro" id="IPR018052">
    <property type="entry name" value="Ald1_epimerase_CS"/>
</dbReference>
<feature type="active site" description="Proton acceptor" evidence="9">
    <location>
        <position position="313"/>
    </location>
</feature>
<dbReference type="GO" id="GO:0005737">
    <property type="term" value="C:cytoplasm"/>
    <property type="evidence" value="ECO:0007669"/>
    <property type="project" value="TreeGrafter"/>
</dbReference>
<reference evidence="12 13" key="1">
    <citation type="submission" date="2018-12" db="EMBL/GenBank/DDBJ databases">
        <authorList>
            <person name="Yu L."/>
        </authorList>
    </citation>
    <scope>NUCLEOTIDE SEQUENCE [LARGE SCALE GENOMIC DNA]</scope>
    <source>
        <strain evidence="12 13">S5H2222</strain>
    </source>
</reference>
<keyword evidence="6 8" id="KW-0413">Isomerase</keyword>
<sequence>MKVLKKQFGIKDNQPVYIFTMKNNHGVEITCLNYGCIITKILAPDRNGDSENIVLGFDNFTDYEVNSPYLGAIVGRFAGRISEGTFQLNGKNYIVAQNEGSNHIHGGIKGFSHVLWDVKIIEKEHELSLDFFYHSPDGEEGYPGNVEMKVTYTLNNDNEFIISYYGVSDQTTLLNVTNHTYFNLSGNLKRDILKHELTIDSNAFLELQENLLPTGNIINVENTVFDFRNGREIGEGVKSNNIQNMIAHNGYDHPFLLNKNHQQEIILVEKESGRKLIVETDEPCVVLYTGNNLGNELSFYGTPSRNYLGLCLETQHPPDSINHPQFQSSILQEKQVYQTKTKYLFTTES</sequence>
<evidence type="ECO:0000256" key="1">
    <source>
        <dbReference type="ARBA" id="ARBA00001614"/>
    </source>
</evidence>
<gene>
    <name evidence="12" type="ORF">EKG35_04040</name>
</gene>
<evidence type="ECO:0000256" key="11">
    <source>
        <dbReference type="PIRSR" id="PIRSR005096-3"/>
    </source>
</evidence>
<keyword evidence="13" id="KW-1185">Reference proteome</keyword>
<dbReference type="Pfam" id="PF01263">
    <property type="entry name" value="Aldose_epim"/>
    <property type="match status" value="1"/>
</dbReference>
<dbReference type="GO" id="GO:0006006">
    <property type="term" value="P:glucose metabolic process"/>
    <property type="evidence" value="ECO:0007669"/>
    <property type="project" value="TreeGrafter"/>
</dbReference>
<dbReference type="InterPro" id="IPR047215">
    <property type="entry name" value="Galactose_mutarotase-like"/>
</dbReference>
<dbReference type="GO" id="GO:0033499">
    <property type="term" value="P:galactose catabolic process via UDP-galactose, Leloir pathway"/>
    <property type="evidence" value="ECO:0007669"/>
    <property type="project" value="TreeGrafter"/>
</dbReference>
<dbReference type="PIRSF" id="PIRSF005096">
    <property type="entry name" value="GALM"/>
    <property type="match status" value="1"/>
</dbReference>
<evidence type="ECO:0000256" key="3">
    <source>
        <dbReference type="ARBA" id="ARBA00006206"/>
    </source>
</evidence>
<dbReference type="InterPro" id="IPR008183">
    <property type="entry name" value="Aldose_1/G6P_1-epimerase"/>
</dbReference>
<dbReference type="InterPro" id="IPR015443">
    <property type="entry name" value="Aldose_1-epimerase"/>
</dbReference>
<evidence type="ECO:0000256" key="9">
    <source>
        <dbReference type="PIRSR" id="PIRSR005096-1"/>
    </source>
</evidence>
<dbReference type="RefSeq" id="WP_126293044.1">
    <property type="nucleotide sequence ID" value="NZ_CP155468.1"/>
</dbReference>
<evidence type="ECO:0000256" key="4">
    <source>
        <dbReference type="ARBA" id="ARBA00013185"/>
    </source>
</evidence>
<evidence type="ECO:0000256" key="10">
    <source>
        <dbReference type="PIRSR" id="PIRSR005096-2"/>
    </source>
</evidence>
<evidence type="ECO:0000256" key="8">
    <source>
        <dbReference type="PIRNR" id="PIRNR005096"/>
    </source>
</evidence>
<evidence type="ECO:0000256" key="2">
    <source>
        <dbReference type="ARBA" id="ARBA00005028"/>
    </source>
</evidence>
<dbReference type="OrthoDB" id="9779408at2"/>
<dbReference type="EMBL" id="RXNR01000008">
    <property type="protein sequence ID" value="RTQ95050.1"/>
    <property type="molecule type" value="Genomic_DNA"/>
</dbReference>
<protein>
    <recommendedName>
        <fullName evidence="5 8">Aldose 1-epimerase</fullName>
        <ecNumber evidence="4 8">5.1.3.3</ecNumber>
    </recommendedName>
</protein>
<evidence type="ECO:0000256" key="7">
    <source>
        <dbReference type="ARBA" id="ARBA00023277"/>
    </source>
</evidence>
<name>A0A3S0J4Z0_9BACI</name>
<comment type="catalytic activity">
    <reaction evidence="1 8">
        <text>alpha-D-glucose = beta-D-glucose</text>
        <dbReference type="Rhea" id="RHEA:10264"/>
        <dbReference type="ChEBI" id="CHEBI:15903"/>
        <dbReference type="ChEBI" id="CHEBI:17925"/>
        <dbReference type="EC" id="5.1.3.3"/>
    </reaction>
</comment>
<dbReference type="SUPFAM" id="SSF74650">
    <property type="entry name" value="Galactose mutarotase-like"/>
    <property type="match status" value="1"/>
</dbReference>
<evidence type="ECO:0000256" key="5">
    <source>
        <dbReference type="ARBA" id="ARBA00014165"/>
    </source>
</evidence>
<dbReference type="InterPro" id="IPR011013">
    <property type="entry name" value="Gal_mutarotase_sf_dom"/>
</dbReference>
<dbReference type="Gene3D" id="2.70.98.10">
    <property type="match status" value="1"/>
</dbReference>
<dbReference type="PANTHER" id="PTHR10091">
    <property type="entry name" value="ALDOSE-1-EPIMERASE"/>
    <property type="match status" value="1"/>
</dbReference>
<feature type="binding site" evidence="11">
    <location>
        <begin position="179"/>
        <end position="181"/>
    </location>
    <ligand>
        <name>beta-D-galactose</name>
        <dbReference type="ChEBI" id="CHEBI:27667"/>
    </ligand>
</feature>
<organism evidence="12 13">
    <name type="scientific">Lysinibacillus telephonicus</name>
    <dbReference type="NCBI Taxonomy" id="1714840"/>
    <lineage>
        <taxon>Bacteria</taxon>
        <taxon>Bacillati</taxon>
        <taxon>Bacillota</taxon>
        <taxon>Bacilli</taxon>
        <taxon>Bacillales</taxon>
        <taxon>Bacillaceae</taxon>
        <taxon>Lysinibacillus</taxon>
    </lineage>
</organism>
<evidence type="ECO:0000313" key="12">
    <source>
        <dbReference type="EMBL" id="RTQ95050.1"/>
    </source>
</evidence>
<dbReference type="PROSITE" id="PS00545">
    <property type="entry name" value="ALDOSE_1_EPIMERASE"/>
    <property type="match status" value="1"/>
</dbReference>
<dbReference type="EC" id="5.1.3.3" evidence="4 8"/>
<comment type="caution">
    <text evidence="12">The sequence shown here is derived from an EMBL/GenBank/DDBJ whole genome shotgun (WGS) entry which is preliminary data.</text>
</comment>
<proteinExistence type="inferred from homology"/>
<dbReference type="InterPro" id="IPR014718">
    <property type="entry name" value="GH-type_carb-bd"/>
</dbReference>
<dbReference type="PANTHER" id="PTHR10091:SF0">
    <property type="entry name" value="GALACTOSE MUTAROTASE"/>
    <property type="match status" value="1"/>
</dbReference>
<accession>A0A3S0J4Z0</accession>